<evidence type="ECO:0000313" key="1">
    <source>
        <dbReference type="EMBL" id="GIQ87006.1"/>
    </source>
</evidence>
<sequence>MCKHILNVQVAIYAKCCKRWFDCAQCHAETQ</sequence>
<dbReference type="GO" id="GO:0005758">
    <property type="term" value="C:mitochondrial intermembrane space"/>
    <property type="evidence" value="ECO:0007669"/>
    <property type="project" value="TreeGrafter"/>
</dbReference>
<feature type="non-terminal residue" evidence="1">
    <location>
        <position position="1"/>
    </location>
</feature>
<dbReference type="GO" id="GO:0008270">
    <property type="term" value="F:zinc ion binding"/>
    <property type="evidence" value="ECO:0007669"/>
    <property type="project" value="InterPro"/>
</dbReference>
<name>A0A9K3D2W9_9EUKA</name>
<dbReference type="PANTHER" id="PTHR28082:SF2">
    <property type="entry name" value="CHY-TYPE DOMAIN-CONTAINING PROTEIN"/>
    <property type="match status" value="1"/>
</dbReference>
<dbReference type="Proteomes" id="UP000265618">
    <property type="component" value="Unassembled WGS sequence"/>
</dbReference>
<gene>
    <name evidence="1" type="ORF">KIPB_008962</name>
</gene>
<dbReference type="OrthoDB" id="411372at2759"/>
<evidence type="ECO:0008006" key="3">
    <source>
        <dbReference type="Google" id="ProtNLM"/>
    </source>
</evidence>
<dbReference type="InterPro" id="IPR037274">
    <property type="entry name" value="Znf_CHY_sf"/>
</dbReference>
<dbReference type="EMBL" id="BDIP01002911">
    <property type="protein sequence ID" value="GIQ87006.1"/>
    <property type="molecule type" value="Genomic_DNA"/>
</dbReference>
<accession>A0A9K3D2W9</accession>
<comment type="caution">
    <text evidence="1">The sequence shown here is derived from an EMBL/GenBank/DDBJ whole genome shotgun (WGS) entry which is preliminary data.</text>
</comment>
<keyword evidence="2" id="KW-1185">Reference proteome</keyword>
<dbReference type="SUPFAM" id="SSF161219">
    <property type="entry name" value="CHY zinc finger-like"/>
    <property type="match status" value="1"/>
</dbReference>
<proteinExistence type="predicted"/>
<organism evidence="1 2">
    <name type="scientific">Kipferlia bialata</name>
    <dbReference type="NCBI Taxonomy" id="797122"/>
    <lineage>
        <taxon>Eukaryota</taxon>
        <taxon>Metamonada</taxon>
        <taxon>Carpediemonas-like organisms</taxon>
        <taxon>Kipferlia</taxon>
    </lineage>
</organism>
<protein>
    <recommendedName>
        <fullName evidence="3">CHY-type domain-containing protein</fullName>
    </recommendedName>
</protein>
<dbReference type="AlphaFoldDB" id="A0A9K3D2W9"/>
<reference evidence="1 2" key="1">
    <citation type="journal article" date="2018" name="PLoS ONE">
        <title>The draft genome of Kipferlia bialata reveals reductive genome evolution in fornicate parasites.</title>
        <authorList>
            <person name="Tanifuji G."/>
            <person name="Takabayashi S."/>
            <person name="Kume K."/>
            <person name="Takagi M."/>
            <person name="Nakayama T."/>
            <person name="Kamikawa R."/>
            <person name="Inagaki Y."/>
            <person name="Hashimoto T."/>
        </authorList>
    </citation>
    <scope>NUCLEOTIDE SEQUENCE [LARGE SCALE GENOMIC DNA]</scope>
    <source>
        <strain evidence="1">NY0173</strain>
    </source>
</reference>
<evidence type="ECO:0000313" key="2">
    <source>
        <dbReference type="Proteomes" id="UP000265618"/>
    </source>
</evidence>
<dbReference type="GO" id="GO:0045041">
    <property type="term" value="P:protein import into mitochondrial intermembrane space"/>
    <property type="evidence" value="ECO:0007669"/>
    <property type="project" value="TreeGrafter"/>
</dbReference>
<dbReference type="PANTHER" id="PTHR28082">
    <property type="entry name" value="ZINC FINGER PROTEIN"/>
    <property type="match status" value="1"/>
</dbReference>
<dbReference type="InterPro" id="IPR052604">
    <property type="entry name" value="Mito_Tim_assembly_helper"/>
</dbReference>